<feature type="signal peptide" evidence="2">
    <location>
        <begin position="1"/>
        <end position="28"/>
    </location>
</feature>
<evidence type="ECO:0000256" key="1">
    <source>
        <dbReference type="PROSITE-ProRule" id="PRU01360"/>
    </source>
</evidence>
<feature type="chain" id="PRO_5001589546" evidence="2">
    <location>
        <begin position="29"/>
        <end position="1061"/>
    </location>
</feature>
<dbReference type="GO" id="GO:0009279">
    <property type="term" value="C:cell outer membrane"/>
    <property type="evidence" value="ECO:0007669"/>
    <property type="project" value="UniProtKB-SubCell"/>
</dbReference>
<keyword evidence="2" id="KW-0732">Signal</keyword>
<evidence type="ECO:0000256" key="2">
    <source>
        <dbReference type="SAM" id="SignalP"/>
    </source>
</evidence>
<evidence type="ECO:0000313" key="5">
    <source>
        <dbReference type="Proteomes" id="UP000027616"/>
    </source>
</evidence>
<dbReference type="InterPro" id="IPR023996">
    <property type="entry name" value="TonB-dep_OMP_SusC/RagA"/>
</dbReference>
<dbReference type="OrthoDB" id="1095312at2"/>
<dbReference type="EMBL" id="HG934468">
    <property type="protein sequence ID" value="CDN33031.1"/>
    <property type="molecule type" value="Genomic_DNA"/>
</dbReference>
<proteinExistence type="inferred from homology"/>
<protein>
    <submittedName>
        <fullName evidence="4">SusC/RagA family TonB-linked outer membrane protein</fullName>
    </submittedName>
</protein>
<dbReference type="HOGENOM" id="CLU_004317_1_0_10"/>
<keyword evidence="1" id="KW-0998">Cell outer membrane</keyword>
<name>A0A060RBK1_9BACT</name>
<keyword evidence="1" id="KW-0812">Transmembrane</keyword>
<dbReference type="STRING" id="1433126.BN938_2966"/>
<dbReference type="InterPro" id="IPR037066">
    <property type="entry name" value="Plug_dom_sf"/>
</dbReference>
<dbReference type="NCBIfam" id="TIGR04057">
    <property type="entry name" value="SusC_RagA_signa"/>
    <property type="match status" value="1"/>
</dbReference>
<feature type="domain" description="TonB-dependent receptor plug" evidence="3">
    <location>
        <begin position="139"/>
        <end position="240"/>
    </location>
</feature>
<organism evidence="4 5">
    <name type="scientific">Mucinivorans hirudinis</name>
    <dbReference type="NCBI Taxonomy" id="1433126"/>
    <lineage>
        <taxon>Bacteria</taxon>
        <taxon>Pseudomonadati</taxon>
        <taxon>Bacteroidota</taxon>
        <taxon>Bacteroidia</taxon>
        <taxon>Bacteroidales</taxon>
        <taxon>Rikenellaceae</taxon>
        <taxon>Mucinivorans</taxon>
    </lineage>
</organism>
<dbReference type="SUPFAM" id="SSF49464">
    <property type="entry name" value="Carboxypeptidase regulatory domain-like"/>
    <property type="match status" value="1"/>
</dbReference>
<sequence>MNFTYLTRTAVITLTLAFGVLQPTTLRAGNSETSYLNLQQKNITVAVKVTDVTDMPIVGATVFLESNTRISAATDVQGIAVLRNVPEEGTLEISFLGMVTQKIKINGRAQIHVTLKEDVKAIDEVVVVGYGKQKRSGMVSSVNTVTSKEIRLPTRNLTNNLAGQLAGLIAIQRSGEPGEDDASFWIRGVSTFRGGTAPLVLVDGVPRRMQDIEPDEIDTFSLLKDAAATAVYGAEGANGVILITTKRGRVERPKISFSAEHSIVTPTRLPGFLGSVEFMNAYNEALWNEGSPDIWTQEYISRFDKNSPDRDSDLYPNVNWLDLLNKTTSSTRATVSFQGGTEKARYFVGTSYYTESGIFKKNRQAEYNNNIGLDRFGLRSNIDLNVSNTTLLSLDINSTYTELNSTGFPSGHIFRRMLTTCPNLFPMVYSDGTLAGHPQGKEDSRQNPYNMLMNSGYQKEWRVNLQTKIALTQQLKFITEGLNARINVAFDANVDFNTARIKNPIEYNATGRDDNGKLIYKNVNPDGTDNLSMNTGASASKNIYIDASLNYNRTFNENHDVTAMVLYMQKDRQVHSTPLAYRKQSLVGRITYSYKSRYNFEGNFGYTGSENFAAGHRFGLFPAVGVSWYLSNEKFYTGKVKDILSKLKFRVSYGLTGNDATGGARFLFRGTIDQRAAPYSLGWTDTNFLSSLSGIRESRFAAPNLTWEIETKRNYGIDLGMFNGKLDLAIDYFDNLREGILLRRQTIPNATGFVQMPWQNFGRVQNRGFDASVVYNQTFGAIRLGFRANVTYARNKILEIDEVPPRYEWMARTGTRIGEKYLLQADGFYRYEDFDITGEGLARRFTLKEGVVRSSFNANIRPGDLKYKDLNGSGVIENYDHAYGGAPSNPELVYGFGINVEYKGFYAGVFFQGAGSTSTVLGGNFAAGFFPFSRSHTQSSLRSFATDRWSDRGANGTVVEPRWDALYPRLSTMGNENNSLPSTHYLRDASFIRLKNAQVGYNFPKRWLSRIGVNSARVFCTGTNLAVWDKIKYWDPEMGNANEGLNYPLTMNISFGLEVVL</sequence>
<dbReference type="Proteomes" id="UP000027616">
    <property type="component" value="Chromosome I"/>
</dbReference>
<dbReference type="KEGG" id="rbc:BN938_2966"/>
<dbReference type="InterPro" id="IPR012910">
    <property type="entry name" value="Plug_dom"/>
</dbReference>
<gene>
    <name evidence="4" type="ORF">BN938_2966</name>
</gene>
<comment type="subcellular location">
    <subcellularLocation>
        <location evidence="1">Cell outer membrane</location>
        <topology evidence="1">Multi-pass membrane protein</topology>
    </subcellularLocation>
</comment>
<dbReference type="Gene3D" id="2.170.130.10">
    <property type="entry name" value="TonB-dependent receptor, plug domain"/>
    <property type="match status" value="1"/>
</dbReference>
<keyword evidence="1" id="KW-1134">Transmembrane beta strand</keyword>
<evidence type="ECO:0000259" key="3">
    <source>
        <dbReference type="Pfam" id="PF07715"/>
    </source>
</evidence>
<dbReference type="Pfam" id="PF07715">
    <property type="entry name" value="Plug"/>
    <property type="match status" value="1"/>
</dbReference>
<accession>A0A060RBK1</accession>
<comment type="similarity">
    <text evidence="1">Belongs to the TonB-dependent receptor family.</text>
</comment>
<dbReference type="SUPFAM" id="SSF56935">
    <property type="entry name" value="Porins"/>
    <property type="match status" value="1"/>
</dbReference>
<dbReference type="eggNOG" id="COG4206">
    <property type="taxonomic scope" value="Bacteria"/>
</dbReference>
<dbReference type="NCBIfam" id="TIGR04056">
    <property type="entry name" value="OMP_RagA_SusC"/>
    <property type="match status" value="1"/>
</dbReference>
<reference evidence="4 5" key="1">
    <citation type="journal article" date="2015" name="Genome Announc.">
        <title>Complete Genome Sequence of the Novel Leech Symbiont Mucinivorans hirudinis M3T.</title>
        <authorList>
            <person name="Nelson M.C."/>
            <person name="Bomar L."/>
            <person name="Graf J."/>
        </authorList>
    </citation>
    <scope>NUCLEOTIDE SEQUENCE [LARGE SCALE GENOMIC DNA]</scope>
    <source>
        <strain evidence="5">M3</strain>
    </source>
</reference>
<keyword evidence="5" id="KW-1185">Reference proteome</keyword>
<keyword evidence="1" id="KW-0472">Membrane</keyword>
<dbReference type="PROSITE" id="PS52016">
    <property type="entry name" value="TONB_DEPENDENT_REC_3"/>
    <property type="match status" value="1"/>
</dbReference>
<dbReference type="FunFam" id="2.170.130.10:FF:000003">
    <property type="entry name" value="SusC/RagA family TonB-linked outer membrane protein"/>
    <property type="match status" value="1"/>
</dbReference>
<dbReference type="InterPro" id="IPR039426">
    <property type="entry name" value="TonB-dep_rcpt-like"/>
</dbReference>
<dbReference type="InterPro" id="IPR008969">
    <property type="entry name" value="CarboxyPept-like_regulatory"/>
</dbReference>
<dbReference type="PATRIC" id="fig|1433126.3.peg.2936"/>
<dbReference type="Pfam" id="PF13715">
    <property type="entry name" value="CarbopepD_reg_2"/>
    <property type="match status" value="1"/>
</dbReference>
<keyword evidence="1" id="KW-0813">Transport</keyword>
<evidence type="ECO:0000313" key="4">
    <source>
        <dbReference type="EMBL" id="CDN33031.1"/>
    </source>
</evidence>
<dbReference type="InterPro" id="IPR023997">
    <property type="entry name" value="TonB-dep_OMP_SusC/RagA_CS"/>
</dbReference>
<dbReference type="AlphaFoldDB" id="A0A060RBK1"/>